<dbReference type="AlphaFoldDB" id="A0A803R416"/>
<sequence>MDCLVLNKMHFWGKKCEVSFSLSLRYNFSSLQVYLILGSANQTFEVGEIFPLPLVLTSSEIWLLLL</sequence>
<organism evidence="1 2">
    <name type="scientific">Cannabis sativa</name>
    <name type="common">Hemp</name>
    <name type="synonym">Marijuana</name>
    <dbReference type="NCBI Taxonomy" id="3483"/>
    <lineage>
        <taxon>Eukaryota</taxon>
        <taxon>Viridiplantae</taxon>
        <taxon>Streptophyta</taxon>
        <taxon>Embryophyta</taxon>
        <taxon>Tracheophyta</taxon>
        <taxon>Spermatophyta</taxon>
        <taxon>Magnoliopsida</taxon>
        <taxon>eudicotyledons</taxon>
        <taxon>Gunneridae</taxon>
        <taxon>Pentapetalae</taxon>
        <taxon>rosids</taxon>
        <taxon>fabids</taxon>
        <taxon>Rosales</taxon>
        <taxon>Cannabaceae</taxon>
        <taxon>Cannabis</taxon>
    </lineage>
</organism>
<reference evidence="1" key="2">
    <citation type="submission" date="2021-03" db="UniProtKB">
        <authorList>
            <consortium name="EnsemblPlants"/>
        </authorList>
    </citation>
    <scope>IDENTIFICATION</scope>
</reference>
<protein>
    <submittedName>
        <fullName evidence="1">Uncharacterized protein</fullName>
    </submittedName>
</protein>
<dbReference type="EMBL" id="UZAU01000502">
    <property type="status" value="NOT_ANNOTATED_CDS"/>
    <property type="molecule type" value="Genomic_DNA"/>
</dbReference>
<evidence type="ECO:0000313" key="1">
    <source>
        <dbReference type="EnsemblPlants" id="cds.novel_model_4838_5bd9a17a"/>
    </source>
</evidence>
<keyword evidence="2" id="KW-1185">Reference proteome</keyword>
<proteinExistence type="predicted"/>
<name>A0A803R416_CANSA</name>
<evidence type="ECO:0000313" key="2">
    <source>
        <dbReference type="Proteomes" id="UP000596661"/>
    </source>
</evidence>
<reference evidence="1" key="1">
    <citation type="submission" date="2018-11" db="EMBL/GenBank/DDBJ databases">
        <authorList>
            <person name="Grassa J C."/>
        </authorList>
    </citation>
    <scope>NUCLEOTIDE SEQUENCE [LARGE SCALE GENOMIC DNA]</scope>
</reference>
<dbReference type="Proteomes" id="UP000596661">
    <property type="component" value="Chromosome 5"/>
</dbReference>
<dbReference type="Gramene" id="novel_model_4838_5bd9a17a">
    <property type="protein sequence ID" value="cds.novel_model_4838_5bd9a17a"/>
    <property type="gene ID" value="novel_gene_2526_5bd9a17a"/>
</dbReference>
<dbReference type="EnsemblPlants" id="novel_model_4838_5bd9a17a">
    <property type="protein sequence ID" value="cds.novel_model_4838_5bd9a17a"/>
    <property type="gene ID" value="novel_gene_2526_5bd9a17a"/>
</dbReference>
<accession>A0A803R416</accession>